<dbReference type="Pfam" id="PF12802">
    <property type="entry name" value="MarR_2"/>
    <property type="match status" value="1"/>
</dbReference>
<comment type="caution">
    <text evidence="2">The sequence shown here is derived from an EMBL/GenBank/DDBJ whole genome shotgun (WGS) entry which is preliminary data.</text>
</comment>
<evidence type="ECO:0000313" key="2">
    <source>
        <dbReference type="EMBL" id="MFD1484260.1"/>
    </source>
</evidence>
<keyword evidence="3" id="KW-1185">Reference proteome</keyword>
<evidence type="ECO:0000313" key="3">
    <source>
        <dbReference type="Proteomes" id="UP001597252"/>
    </source>
</evidence>
<protein>
    <submittedName>
        <fullName evidence="2">MarR family winged helix-turn-helix transcriptional regulator</fullName>
    </submittedName>
</protein>
<dbReference type="RefSeq" id="WP_125752289.1">
    <property type="nucleotide sequence ID" value="NZ_JBHTON010000006.1"/>
</dbReference>
<dbReference type="InterPro" id="IPR000835">
    <property type="entry name" value="HTH_MarR-typ"/>
</dbReference>
<reference evidence="3" key="1">
    <citation type="journal article" date="2019" name="Int. J. Syst. Evol. Microbiol.">
        <title>The Global Catalogue of Microorganisms (GCM) 10K type strain sequencing project: providing services to taxonomists for standard genome sequencing and annotation.</title>
        <authorList>
            <consortium name="The Broad Institute Genomics Platform"/>
            <consortium name="The Broad Institute Genome Sequencing Center for Infectious Disease"/>
            <person name="Wu L."/>
            <person name="Ma J."/>
        </authorList>
    </citation>
    <scope>NUCLEOTIDE SEQUENCE [LARGE SCALE GENOMIC DNA]</scope>
    <source>
        <strain evidence="3">CCM 8903</strain>
    </source>
</reference>
<dbReference type="InterPro" id="IPR039422">
    <property type="entry name" value="MarR/SlyA-like"/>
</dbReference>
<dbReference type="PROSITE" id="PS50995">
    <property type="entry name" value="HTH_MARR_2"/>
    <property type="match status" value="1"/>
</dbReference>
<dbReference type="Gene3D" id="1.10.10.10">
    <property type="entry name" value="Winged helix-like DNA-binding domain superfamily/Winged helix DNA-binding domain"/>
    <property type="match status" value="1"/>
</dbReference>
<dbReference type="PANTHER" id="PTHR33164:SF43">
    <property type="entry name" value="HTH-TYPE TRANSCRIPTIONAL REPRESSOR YETL"/>
    <property type="match status" value="1"/>
</dbReference>
<gene>
    <name evidence="2" type="ORF">ACFQ5J_03320</name>
</gene>
<dbReference type="InterPro" id="IPR036390">
    <property type="entry name" value="WH_DNA-bd_sf"/>
</dbReference>
<dbReference type="InterPro" id="IPR036388">
    <property type="entry name" value="WH-like_DNA-bd_sf"/>
</dbReference>
<dbReference type="EMBL" id="JBHTON010000006">
    <property type="protein sequence ID" value="MFD1484260.1"/>
    <property type="molecule type" value="Genomic_DNA"/>
</dbReference>
<accession>A0ABW4E738</accession>
<dbReference type="PANTHER" id="PTHR33164">
    <property type="entry name" value="TRANSCRIPTIONAL REGULATOR, MARR FAMILY"/>
    <property type="match status" value="1"/>
</dbReference>
<dbReference type="SUPFAM" id="SSF46785">
    <property type="entry name" value="Winged helix' DNA-binding domain"/>
    <property type="match status" value="1"/>
</dbReference>
<sequence>MEDIGFLLMDLTKRLKTALNHALGPDALTISQWTVVAAIHRQTAPVTSAAVAASVGMDKPTVSGIVQRLADKQLVVLTPVPADHRARQLTLTPAGQHAYAACAGVAEDTVAAFLAPLDAAAQQQLADLLTTLERAHAHD</sequence>
<dbReference type="SMART" id="SM00347">
    <property type="entry name" value="HTH_MARR"/>
    <property type="match status" value="1"/>
</dbReference>
<feature type="domain" description="HTH marR-type" evidence="1">
    <location>
        <begin position="1"/>
        <end position="134"/>
    </location>
</feature>
<name>A0ABW4E738_9LACO</name>
<organism evidence="2 3">
    <name type="scientific">Lacticaseibacillus baoqingensis</name>
    <dbReference type="NCBI Taxonomy" id="2486013"/>
    <lineage>
        <taxon>Bacteria</taxon>
        <taxon>Bacillati</taxon>
        <taxon>Bacillota</taxon>
        <taxon>Bacilli</taxon>
        <taxon>Lactobacillales</taxon>
        <taxon>Lactobacillaceae</taxon>
        <taxon>Lacticaseibacillus</taxon>
    </lineage>
</organism>
<evidence type="ECO:0000259" key="1">
    <source>
        <dbReference type="PROSITE" id="PS50995"/>
    </source>
</evidence>
<proteinExistence type="predicted"/>
<dbReference type="Proteomes" id="UP001597252">
    <property type="component" value="Unassembled WGS sequence"/>
</dbReference>